<keyword evidence="8" id="KW-1185">Reference proteome</keyword>
<evidence type="ECO:0000313" key="8">
    <source>
        <dbReference type="Proteomes" id="UP000789831"/>
    </source>
</evidence>
<evidence type="ECO:0000256" key="1">
    <source>
        <dbReference type="ARBA" id="ARBA00022574"/>
    </source>
</evidence>
<evidence type="ECO:0000256" key="3">
    <source>
        <dbReference type="ARBA" id="ARBA00040876"/>
    </source>
</evidence>
<keyword evidence="2" id="KW-0677">Repeat</keyword>
<keyword evidence="1 4" id="KW-0853">WD repeat</keyword>
<gene>
    <name evidence="7" type="ORF">AGERDE_LOCUS2753</name>
</gene>
<evidence type="ECO:0000259" key="6">
    <source>
        <dbReference type="Pfam" id="PF12265"/>
    </source>
</evidence>
<feature type="region of interest" description="Disordered" evidence="5">
    <location>
        <begin position="1"/>
        <end position="73"/>
    </location>
</feature>
<name>A0A9N8W2K5_9GLOM</name>
<evidence type="ECO:0000313" key="7">
    <source>
        <dbReference type="EMBL" id="CAG8471296.1"/>
    </source>
</evidence>
<dbReference type="PROSITE" id="PS50294">
    <property type="entry name" value="WD_REPEATS_REGION"/>
    <property type="match status" value="3"/>
</dbReference>
<dbReference type="InterPro" id="IPR020472">
    <property type="entry name" value="WD40_PAC1"/>
</dbReference>
<dbReference type="AlphaFoldDB" id="A0A9N8W2K5"/>
<evidence type="ECO:0000256" key="2">
    <source>
        <dbReference type="ARBA" id="ARBA00022737"/>
    </source>
</evidence>
<feature type="repeat" description="WD" evidence="4">
    <location>
        <begin position="319"/>
        <end position="355"/>
    </location>
</feature>
<dbReference type="OrthoDB" id="2161379at2759"/>
<dbReference type="Gene3D" id="2.130.10.10">
    <property type="entry name" value="YVTN repeat-like/Quinoprotein amine dehydrogenase"/>
    <property type="match status" value="1"/>
</dbReference>
<dbReference type="EMBL" id="CAJVPL010000240">
    <property type="protein sequence ID" value="CAG8471296.1"/>
    <property type="molecule type" value="Genomic_DNA"/>
</dbReference>
<sequence length="461" mass="52124">MAKRGQDLLDLPDKSSIKPENNEEEIGEFEDAWEDELESEEEVSEEEIINGDSVGMEIEDDDDEENAAGGDQLQQNLKVYLPGQRLGKDEVLEADQSAYEMLHSINVQWPCLSFDILWDELGEERRKYPATAYIVAGTQADKPKNNELMVIKMTQMHKTQNDDILEYKRLKHYGGVNRVRVTPQREIHIAASWSETGKVHIWDLNPLISSLDTPGKMINEKLLKPKYTIESHNTEGFAMDWSGRVTGRLLTGDNNSNIFLTTSAQSTFKADNVPYRGHTSSVEDLQWSPSENNVFASASADQTVRIWDTRNKKKEALGIKAHEADVNVITWNRKVEYLLASGSDDGVFSIWDLRTFVNNNQKSTPVATFKWHSAPITSIEWNPNEESVLSVSGADDQISIWDLSVEHDPEEDIRLGRSKIYTENGTEGQNDIKELHWHPQIPGCIISTALTGFNVFKTISV</sequence>
<dbReference type="Proteomes" id="UP000789831">
    <property type="component" value="Unassembled WGS sequence"/>
</dbReference>
<feature type="repeat" description="WD" evidence="4">
    <location>
        <begin position="369"/>
        <end position="404"/>
    </location>
</feature>
<accession>A0A9N8W2K5</accession>
<dbReference type="GO" id="GO:0042254">
    <property type="term" value="P:ribosome biogenesis"/>
    <property type="evidence" value="ECO:0007669"/>
    <property type="project" value="TreeGrafter"/>
</dbReference>
<evidence type="ECO:0000256" key="4">
    <source>
        <dbReference type="PROSITE-ProRule" id="PRU00221"/>
    </source>
</evidence>
<dbReference type="InterPro" id="IPR051972">
    <property type="entry name" value="Glutamate-rich_WD_repeat"/>
</dbReference>
<dbReference type="PANTHER" id="PTHR45903">
    <property type="entry name" value="GLUTAMATE-RICH WD REPEAT-CONTAINING PROTEIN 1"/>
    <property type="match status" value="1"/>
</dbReference>
<dbReference type="SMART" id="SM00320">
    <property type="entry name" value="WD40"/>
    <property type="match status" value="5"/>
</dbReference>
<dbReference type="Pfam" id="PF00400">
    <property type="entry name" value="WD40"/>
    <property type="match status" value="3"/>
</dbReference>
<feature type="domain" description="Histone-binding protein RBBP4-like N-terminal" evidence="6">
    <location>
        <begin position="89"/>
        <end position="157"/>
    </location>
</feature>
<dbReference type="PRINTS" id="PR00320">
    <property type="entry name" value="GPROTEINBRPT"/>
</dbReference>
<dbReference type="GO" id="GO:0005730">
    <property type="term" value="C:nucleolus"/>
    <property type="evidence" value="ECO:0007669"/>
    <property type="project" value="TreeGrafter"/>
</dbReference>
<dbReference type="SUPFAM" id="SSF50978">
    <property type="entry name" value="WD40 repeat-like"/>
    <property type="match status" value="1"/>
</dbReference>
<proteinExistence type="predicted"/>
<comment type="caution">
    <text evidence="7">The sequence shown here is derived from an EMBL/GenBank/DDBJ whole genome shotgun (WGS) entry which is preliminary data.</text>
</comment>
<evidence type="ECO:0000256" key="5">
    <source>
        <dbReference type="SAM" id="MobiDB-lite"/>
    </source>
</evidence>
<feature type="compositionally biased region" description="Acidic residues" evidence="5">
    <location>
        <begin position="57"/>
        <end position="66"/>
    </location>
</feature>
<dbReference type="InterPro" id="IPR001680">
    <property type="entry name" value="WD40_rpt"/>
</dbReference>
<feature type="compositionally biased region" description="Acidic residues" evidence="5">
    <location>
        <begin position="22"/>
        <end position="49"/>
    </location>
</feature>
<dbReference type="Pfam" id="PF12265">
    <property type="entry name" value="CAF1C_H4-bd"/>
    <property type="match status" value="1"/>
</dbReference>
<dbReference type="PROSITE" id="PS50082">
    <property type="entry name" value="WD_REPEATS_2"/>
    <property type="match status" value="3"/>
</dbReference>
<organism evidence="7 8">
    <name type="scientific">Ambispora gerdemannii</name>
    <dbReference type="NCBI Taxonomy" id="144530"/>
    <lineage>
        <taxon>Eukaryota</taxon>
        <taxon>Fungi</taxon>
        <taxon>Fungi incertae sedis</taxon>
        <taxon>Mucoromycota</taxon>
        <taxon>Glomeromycotina</taxon>
        <taxon>Glomeromycetes</taxon>
        <taxon>Archaeosporales</taxon>
        <taxon>Ambisporaceae</taxon>
        <taxon>Ambispora</taxon>
    </lineage>
</organism>
<reference evidence="7" key="1">
    <citation type="submission" date="2021-06" db="EMBL/GenBank/DDBJ databases">
        <authorList>
            <person name="Kallberg Y."/>
            <person name="Tangrot J."/>
            <person name="Rosling A."/>
        </authorList>
    </citation>
    <scope>NUCLEOTIDE SEQUENCE</scope>
    <source>
        <strain evidence="7">MT106</strain>
    </source>
</reference>
<feature type="compositionally biased region" description="Basic and acidic residues" evidence="5">
    <location>
        <begin position="1"/>
        <end position="21"/>
    </location>
</feature>
<dbReference type="InterPro" id="IPR036322">
    <property type="entry name" value="WD40_repeat_dom_sf"/>
</dbReference>
<dbReference type="InterPro" id="IPR015943">
    <property type="entry name" value="WD40/YVTN_repeat-like_dom_sf"/>
</dbReference>
<dbReference type="InterPro" id="IPR022052">
    <property type="entry name" value="Histone-bd_RBBP4-like_N"/>
</dbReference>
<protein>
    <recommendedName>
        <fullName evidence="3">Glutamate-rich WD repeat-containing protein 1</fullName>
    </recommendedName>
</protein>
<dbReference type="PANTHER" id="PTHR45903:SF1">
    <property type="entry name" value="GLUTAMATE-RICH WD REPEAT-CONTAINING PROTEIN 1"/>
    <property type="match status" value="1"/>
</dbReference>
<feature type="repeat" description="WD" evidence="4">
    <location>
        <begin position="275"/>
        <end position="317"/>
    </location>
</feature>